<dbReference type="Pfam" id="PF01833">
    <property type="entry name" value="TIG"/>
    <property type="match status" value="1"/>
</dbReference>
<dbReference type="Gene3D" id="2.60.40.10">
    <property type="entry name" value="Immunoglobulins"/>
    <property type="match status" value="7"/>
</dbReference>
<dbReference type="CDD" id="cd00102">
    <property type="entry name" value="IPT"/>
    <property type="match status" value="1"/>
</dbReference>
<keyword evidence="1" id="KW-0732">Signal</keyword>
<dbReference type="SMART" id="SM00869">
    <property type="entry name" value="Autotransporter"/>
    <property type="match status" value="1"/>
</dbReference>
<feature type="chain" id="PRO_5040911717" evidence="1">
    <location>
        <begin position="35"/>
        <end position="1479"/>
    </location>
</feature>
<dbReference type="SUPFAM" id="SSF81296">
    <property type="entry name" value="E set domains"/>
    <property type="match status" value="1"/>
</dbReference>
<evidence type="ECO:0000256" key="1">
    <source>
        <dbReference type="SAM" id="SignalP"/>
    </source>
</evidence>
<dbReference type="SUPFAM" id="SSF49313">
    <property type="entry name" value="Cadherin-like"/>
    <property type="match status" value="5"/>
</dbReference>
<dbReference type="Pfam" id="PF03797">
    <property type="entry name" value="Autotransporter"/>
    <property type="match status" value="1"/>
</dbReference>
<dbReference type="CDD" id="cd11304">
    <property type="entry name" value="Cadherin_repeat"/>
    <property type="match status" value="1"/>
</dbReference>
<dbReference type="InterPro" id="IPR002909">
    <property type="entry name" value="IPT_dom"/>
</dbReference>
<comment type="caution">
    <text evidence="3">The sequence shown here is derived from an EMBL/GenBank/DDBJ whole genome shotgun (WGS) entry which is preliminary data.</text>
</comment>
<reference evidence="3 4" key="2">
    <citation type="journal article" date="2023" name="Plant Pathol.">
        <title>Dismantling and reorganizing Pseudomonas marginalis sensu#lato.</title>
        <authorList>
            <person name="Sawada H."/>
            <person name="Fujikawa T."/>
            <person name="Satou M."/>
        </authorList>
    </citation>
    <scope>NUCLEOTIDE SEQUENCE [LARGE SCALE GENOMIC DNA]</scope>
    <source>
        <strain evidence="3 4">MAFF 302030</strain>
    </source>
</reference>
<dbReference type="InterPro" id="IPR005546">
    <property type="entry name" value="Autotransporte_beta"/>
</dbReference>
<dbReference type="Gene3D" id="2.40.128.130">
    <property type="entry name" value="Autotransporter beta-domain"/>
    <property type="match status" value="1"/>
</dbReference>
<name>A0A9X1YUA6_9PSED</name>
<dbReference type="SMART" id="SM00429">
    <property type="entry name" value="IPT"/>
    <property type="match status" value="1"/>
</dbReference>
<dbReference type="InterPro" id="IPR036709">
    <property type="entry name" value="Autotransporte_beta_dom_sf"/>
</dbReference>
<accession>A0A9X1YUA6</accession>
<reference evidence="3 4" key="1">
    <citation type="journal article" date="2022" name="Int. J. Syst. Evol. Microbiol.">
        <title>Pseudomonas aegrilactucae sp. nov. and Pseudomonas morbosilactucae sp. nov., pathogens causing bacterial rot of lettuce in Japan.</title>
        <authorList>
            <person name="Sawada H."/>
            <person name="Fujikawa T."/>
            <person name="Satou M."/>
        </authorList>
    </citation>
    <scope>NUCLEOTIDE SEQUENCE [LARGE SCALE GENOMIC DNA]</scope>
    <source>
        <strain evidence="3 4">MAFF 302030</strain>
    </source>
</reference>
<dbReference type="Gene3D" id="2.60.40.2810">
    <property type="match status" value="1"/>
</dbReference>
<dbReference type="Pfam" id="PF17963">
    <property type="entry name" value="Big_9"/>
    <property type="match status" value="4"/>
</dbReference>
<gene>
    <name evidence="3" type="ORF">M1B34_11550</name>
</gene>
<dbReference type="PROSITE" id="PS51208">
    <property type="entry name" value="AUTOTRANSPORTER"/>
    <property type="match status" value="1"/>
</dbReference>
<feature type="signal peptide" evidence="1">
    <location>
        <begin position="1"/>
        <end position="34"/>
    </location>
</feature>
<evidence type="ECO:0000259" key="2">
    <source>
        <dbReference type="PROSITE" id="PS51208"/>
    </source>
</evidence>
<dbReference type="GO" id="GO:0016020">
    <property type="term" value="C:membrane"/>
    <property type="evidence" value="ECO:0007669"/>
    <property type="project" value="InterPro"/>
</dbReference>
<dbReference type="InterPro" id="IPR013783">
    <property type="entry name" value="Ig-like_fold"/>
</dbReference>
<dbReference type="PANTHER" id="PTHR37494">
    <property type="entry name" value="HEMAGGLUTININ"/>
    <property type="match status" value="1"/>
</dbReference>
<feature type="domain" description="Autotransporter" evidence="2">
    <location>
        <begin position="1199"/>
        <end position="1479"/>
    </location>
</feature>
<dbReference type="EMBL" id="JALQCW010000024">
    <property type="protein sequence ID" value="MCK9798343.1"/>
    <property type="molecule type" value="Genomic_DNA"/>
</dbReference>
<dbReference type="NCBIfam" id="NF012211">
    <property type="entry name" value="tand_rpt_95"/>
    <property type="match status" value="3"/>
</dbReference>
<dbReference type="InterPro" id="IPR015919">
    <property type="entry name" value="Cadherin-like_sf"/>
</dbReference>
<dbReference type="RefSeq" id="WP_268265213.1">
    <property type="nucleotide sequence ID" value="NZ_JALQCW010000024.1"/>
</dbReference>
<protein>
    <submittedName>
        <fullName evidence="3">Ig domain-containing protein</fullName>
    </submittedName>
</protein>
<dbReference type="Proteomes" id="UP001155059">
    <property type="component" value="Unassembled WGS sequence"/>
</dbReference>
<dbReference type="Gene3D" id="2.60.40.3440">
    <property type="match status" value="3"/>
</dbReference>
<dbReference type="SUPFAM" id="SSF103515">
    <property type="entry name" value="Autotransporter"/>
    <property type="match status" value="1"/>
</dbReference>
<organism evidence="3 4">
    <name type="scientific">Pseudomonas morbosilactucae</name>
    <dbReference type="NCBI Taxonomy" id="2938197"/>
    <lineage>
        <taxon>Bacteria</taxon>
        <taxon>Pseudomonadati</taxon>
        <taxon>Pseudomonadota</taxon>
        <taxon>Gammaproteobacteria</taxon>
        <taxon>Pseudomonadales</taxon>
        <taxon>Pseudomonadaceae</taxon>
        <taxon>Pseudomonas</taxon>
    </lineage>
</organism>
<dbReference type="InterPro" id="IPR014756">
    <property type="entry name" value="Ig_E-set"/>
</dbReference>
<sequence length="1479" mass="146681">MITMLTTRGARLARRLAAVCLLFLTLPLASQALAAPTITSPASGSTLPSVAVGQSMSITITSSGGAMPLDQWAECNIDDPDYDGITPCLPAGLTLDASPGSATTTLHGTPTTAGTYTFSISLNDGLNQAGVATYTLVVTGSAVPTLTAVAPATGTTAGGTSVTLTGTNLTGATAVSFGGTAATGYTINSATSITATTPAHAAGIVNVSVTTPGGSATRTNAYTYAVPAPTVGPVSATVAANSSANPITLSLSGGAANSVAVASAASHGTATASGTSITYTPTAGYSGQDTFTYTATNASGTSSPATVTVTVSAPTLAITPTTVPNGTVSTAYSQTISATGGTAPYTYAISAGSLPAGLSLNTSTGTLSGTPTASGTFNFTVQATDANSATGARAYSVLINVAPPIAGNVNAIVAANSSNNPITLSLSGGASTSVAVTSAASHGTATASGNSITYTPTAGYSGQDSFTYTATNASGTSNSATVTVTVSAPTLAITPTNVPNSTVNSAYSQTISATGGTAPYTYAISAGSLPAGLSLNTSTGTLSGIPTASGTFNFTVRATDANSATGARAYSVIISGIPPVAGAVSVTVAANSSANPITLNLSGGAATSVAVSSAASHGSATASGTSITYTPTAGYSGADSFTYTASNGSGTSSPATISITVSAPTISISPSVLSAFIAGSAYSQTISATGGTAPYSYAITSGSLPAGLSLNTSTGVISGTPTNPGAYNFTVTATDDNSVTSSRSYSGTVAAATIIVSPTTLSNLTVGTAFSNTLSASGGTAPYTFTITSGTLPTGATLSTGGILSGTPTSAGTYNFTVTATDASSTTGSRAYSVTVSSNPPVAGAVSTTVAANSSANPITLNLSGGAATSVAVSSAPSHGSATASSTSITYTPTAGYSGADSFTYTATNASGTSSPATVSLTVSAPTLSVAPATLGAGTSGSAYSATLSATGGSAPYTYAITSGSLPTGLSLNTSTGVISGTPTTDGTSNLTVTVTDANGATGSQPYSITIAAVPITVPASSQIIVAGQATTVDLTQGATGGPFIDALLVSVSPASAGTATMVGPYSLRFVPAAAFAGTAVVTFTLRSNSGASANGTFAFTVQTRPDPSKDAEVLGLLNAQSRAAERFASTQIDNFNRRLEQLHRMSCDRNSFNASISKDGKDVPLQEIGKAVQNELNGSANKTAEEKRQAAASAAEGCQQEAVAFWTDGFVNSGSTHARGARDNSFTTLGLSAGVDYRLSPKAIAGVGIGYGNDRSDIGDNDTRSEGNAIAIATYLSVNLAPQVFVDGLLGYNRISFDSRRYVSDAAAGDLARGSRDADQLFASLTGSYEYRQGPISLTPYARFNASFTRLDAYRESGGGVYGLSYEEQRQQNYTSFLGVRTGYDLMTPIGIVTPRVGLAWGHNFSSSSDFKMRYTDQGDAGQLYRIKPDPLDRNFADLDLGVDFNLGPTWQMGVSYKTALGSDERSDTFRLGVNGRF</sequence>
<evidence type="ECO:0000313" key="3">
    <source>
        <dbReference type="EMBL" id="MCK9798343.1"/>
    </source>
</evidence>
<dbReference type="PANTHER" id="PTHR37494:SF1">
    <property type="entry name" value="STAPHYLOCOCCUS AUREUS SURFACE PROTEIN A"/>
    <property type="match status" value="1"/>
</dbReference>
<evidence type="ECO:0000313" key="4">
    <source>
        <dbReference type="Proteomes" id="UP001155059"/>
    </source>
</evidence>
<dbReference type="GO" id="GO:0005509">
    <property type="term" value="F:calcium ion binding"/>
    <property type="evidence" value="ECO:0007669"/>
    <property type="project" value="InterPro"/>
</dbReference>
<dbReference type="Pfam" id="PF05345">
    <property type="entry name" value="He_PIG"/>
    <property type="match status" value="6"/>
</dbReference>
<proteinExistence type="predicted"/>